<proteinExistence type="inferred from homology"/>
<dbReference type="PANTHER" id="PTHR24394:SF48">
    <property type="entry name" value="ZINC FINGER PROTEIN 771"/>
    <property type="match status" value="1"/>
</dbReference>
<feature type="compositionally biased region" description="Basic and acidic residues" evidence="12">
    <location>
        <begin position="51"/>
        <end position="75"/>
    </location>
</feature>
<protein>
    <recommendedName>
        <fullName evidence="13">C2H2-type domain-containing protein</fullName>
    </recommendedName>
</protein>
<evidence type="ECO:0000256" key="4">
    <source>
        <dbReference type="ARBA" id="ARBA00022737"/>
    </source>
</evidence>
<feature type="compositionally biased region" description="Basic and acidic residues" evidence="12">
    <location>
        <begin position="120"/>
        <end position="130"/>
    </location>
</feature>
<dbReference type="Pfam" id="PF13912">
    <property type="entry name" value="zf-C2H2_6"/>
    <property type="match status" value="1"/>
</dbReference>
<feature type="domain" description="C2H2-type" evidence="13">
    <location>
        <begin position="133"/>
        <end position="167"/>
    </location>
</feature>
<keyword evidence="9" id="KW-0804">Transcription</keyword>
<keyword evidence="4" id="KW-0677">Repeat</keyword>
<dbReference type="InterPro" id="IPR036236">
    <property type="entry name" value="Znf_C2H2_sf"/>
</dbReference>
<comment type="subcellular location">
    <subcellularLocation>
        <location evidence="1">Nucleus</location>
    </subcellularLocation>
</comment>
<comment type="caution">
    <text evidence="14">The sequence shown here is derived from an EMBL/GenBank/DDBJ whole genome shotgun (WGS) entry which is preliminary data.</text>
</comment>
<dbReference type="SUPFAM" id="SSF57667">
    <property type="entry name" value="beta-beta-alpha zinc fingers"/>
    <property type="match status" value="4"/>
</dbReference>
<accession>A0AAW0NSY4</accession>
<evidence type="ECO:0000256" key="7">
    <source>
        <dbReference type="ARBA" id="ARBA00023015"/>
    </source>
</evidence>
<dbReference type="FunFam" id="3.30.160.60:FF:002343">
    <property type="entry name" value="Zinc finger protein 33A"/>
    <property type="match status" value="2"/>
</dbReference>
<feature type="compositionally biased region" description="Basic and acidic residues" evidence="12">
    <location>
        <begin position="23"/>
        <end position="36"/>
    </location>
</feature>
<sequence>MSLDAAQRALMKERLTAAESEEELCRCEEENQRKQEPLPSPGPGLDQGLLDQDHGGTSHIKQEPEEQSIKEEEHQLPVCPRVQTVSVKTEESLLQQTKDEETQGEDTSTDPQLHSNTEGDTEHSSDKDWGDPFSCSDEGDRFSAPETKFTKVSALKRHIKVHTGEKPFSCTTCNKTFSTKTHLRVHTRTHTGERPYSCSECHKTFSQVSALKAHKRTHTGEKPFSCSVCKQDFREVSGLKRHMSQHTGEKPFSCSTCSKTFSTKFNLHVHMRTHTGERPYSCSTCNKAFSTSSDLRSHVRSHTGERPYSCSVCNKTFPYIGTLNAHKVTHTGEKLFSCSTCAKTFATKAHLRVHEELTPERNPTAVQRAAERFPIWALSTCINEHIRGETLQLFHLKTFSRKSNLIRHREIHTTLTQKAFELGQSCTEND</sequence>
<dbReference type="GO" id="GO:0005634">
    <property type="term" value="C:nucleus"/>
    <property type="evidence" value="ECO:0007669"/>
    <property type="project" value="UniProtKB-SubCell"/>
</dbReference>
<dbReference type="FunFam" id="3.30.160.60:FF:001480">
    <property type="entry name" value="Si:cabz01071911.3"/>
    <property type="match status" value="2"/>
</dbReference>
<name>A0AAW0NSY4_9GOBI</name>
<evidence type="ECO:0000256" key="9">
    <source>
        <dbReference type="ARBA" id="ARBA00023163"/>
    </source>
</evidence>
<evidence type="ECO:0000256" key="12">
    <source>
        <dbReference type="SAM" id="MobiDB-lite"/>
    </source>
</evidence>
<dbReference type="PANTHER" id="PTHR24394">
    <property type="entry name" value="ZINC FINGER PROTEIN"/>
    <property type="match status" value="1"/>
</dbReference>
<evidence type="ECO:0000313" key="15">
    <source>
        <dbReference type="Proteomes" id="UP001460270"/>
    </source>
</evidence>
<dbReference type="GO" id="GO:0000981">
    <property type="term" value="F:DNA-binding transcription factor activity, RNA polymerase II-specific"/>
    <property type="evidence" value="ECO:0007669"/>
    <property type="project" value="TreeGrafter"/>
</dbReference>
<dbReference type="SMART" id="SM00355">
    <property type="entry name" value="ZnF_C2H2"/>
    <property type="match status" value="8"/>
</dbReference>
<comment type="similarity">
    <text evidence="2">Belongs to the krueppel C2H2-type zinc-finger protein family.</text>
</comment>
<gene>
    <name evidence="14" type="ORF">WMY93_018076</name>
</gene>
<evidence type="ECO:0000313" key="14">
    <source>
        <dbReference type="EMBL" id="KAK7901307.1"/>
    </source>
</evidence>
<feature type="region of interest" description="Disordered" evidence="12">
    <location>
        <begin position="1"/>
        <end position="141"/>
    </location>
</feature>
<feature type="compositionally biased region" description="Polar residues" evidence="12">
    <location>
        <begin position="109"/>
        <end position="118"/>
    </location>
</feature>
<dbReference type="Gene3D" id="3.30.160.60">
    <property type="entry name" value="Classic Zinc Finger"/>
    <property type="match status" value="8"/>
</dbReference>
<feature type="domain" description="C2H2-type" evidence="13">
    <location>
        <begin position="168"/>
        <end position="195"/>
    </location>
</feature>
<evidence type="ECO:0000256" key="6">
    <source>
        <dbReference type="ARBA" id="ARBA00022833"/>
    </source>
</evidence>
<evidence type="ECO:0000256" key="11">
    <source>
        <dbReference type="PROSITE-ProRule" id="PRU00042"/>
    </source>
</evidence>
<feature type="domain" description="C2H2-type" evidence="13">
    <location>
        <begin position="336"/>
        <end position="363"/>
    </location>
</feature>
<dbReference type="EMBL" id="JBBPFD010000013">
    <property type="protein sequence ID" value="KAK7901307.1"/>
    <property type="molecule type" value="Genomic_DNA"/>
</dbReference>
<dbReference type="FunFam" id="3.30.160.60:FF:000100">
    <property type="entry name" value="Zinc finger 45-like"/>
    <property type="match status" value="1"/>
</dbReference>
<organism evidence="14 15">
    <name type="scientific">Mugilogobius chulae</name>
    <name type="common">yellowstripe goby</name>
    <dbReference type="NCBI Taxonomy" id="88201"/>
    <lineage>
        <taxon>Eukaryota</taxon>
        <taxon>Metazoa</taxon>
        <taxon>Chordata</taxon>
        <taxon>Craniata</taxon>
        <taxon>Vertebrata</taxon>
        <taxon>Euteleostomi</taxon>
        <taxon>Actinopterygii</taxon>
        <taxon>Neopterygii</taxon>
        <taxon>Teleostei</taxon>
        <taxon>Neoteleostei</taxon>
        <taxon>Acanthomorphata</taxon>
        <taxon>Gobiaria</taxon>
        <taxon>Gobiiformes</taxon>
        <taxon>Gobioidei</taxon>
        <taxon>Gobiidae</taxon>
        <taxon>Gobionellinae</taxon>
        <taxon>Mugilogobius</taxon>
    </lineage>
</organism>
<feature type="domain" description="C2H2-type" evidence="13">
    <location>
        <begin position="224"/>
        <end position="251"/>
    </location>
</feature>
<dbReference type="Proteomes" id="UP001460270">
    <property type="component" value="Unassembled WGS sequence"/>
</dbReference>
<dbReference type="GO" id="GO:0003677">
    <property type="term" value="F:DNA binding"/>
    <property type="evidence" value="ECO:0007669"/>
    <property type="project" value="UniProtKB-KW"/>
</dbReference>
<keyword evidence="15" id="KW-1185">Reference proteome</keyword>
<feature type="domain" description="C2H2-type" evidence="13">
    <location>
        <begin position="308"/>
        <end position="335"/>
    </location>
</feature>
<feature type="domain" description="C2H2-type" evidence="13">
    <location>
        <begin position="252"/>
        <end position="279"/>
    </location>
</feature>
<keyword evidence="7" id="KW-0805">Transcription regulation</keyword>
<evidence type="ECO:0000256" key="1">
    <source>
        <dbReference type="ARBA" id="ARBA00004123"/>
    </source>
</evidence>
<dbReference type="FunFam" id="3.30.160.60:FF:000733">
    <property type="entry name" value="Zinc finger protein 236 variant"/>
    <property type="match status" value="1"/>
</dbReference>
<feature type="domain" description="C2H2-type" evidence="13">
    <location>
        <begin position="280"/>
        <end position="307"/>
    </location>
</feature>
<dbReference type="FunFam" id="3.30.160.60:FF:000478">
    <property type="entry name" value="Zinc finger protein 133"/>
    <property type="match status" value="1"/>
</dbReference>
<keyword evidence="3" id="KW-0479">Metal-binding</keyword>
<evidence type="ECO:0000256" key="10">
    <source>
        <dbReference type="ARBA" id="ARBA00023242"/>
    </source>
</evidence>
<dbReference type="InterPro" id="IPR013087">
    <property type="entry name" value="Znf_C2H2_type"/>
</dbReference>
<evidence type="ECO:0000259" key="13">
    <source>
        <dbReference type="PROSITE" id="PS50157"/>
    </source>
</evidence>
<reference evidence="15" key="1">
    <citation type="submission" date="2024-04" db="EMBL/GenBank/DDBJ databases">
        <title>Salinicola lusitanus LLJ914,a marine bacterium isolated from the Okinawa Trough.</title>
        <authorList>
            <person name="Li J."/>
        </authorList>
    </citation>
    <scope>NUCLEOTIDE SEQUENCE [LARGE SCALE GENOMIC DNA]</scope>
</reference>
<keyword evidence="5 11" id="KW-0863">Zinc-finger</keyword>
<evidence type="ECO:0000256" key="5">
    <source>
        <dbReference type="ARBA" id="ARBA00022771"/>
    </source>
</evidence>
<evidence type="ECO:0000256" key="2">
    <source>
        <dbReference type="ARBA" id="ARBA00006991"/>
    </source>
</evidence>
<dbReference type="AlphaFoldDB" id="A0AAW0NSY4"/>
<dbReference type="PROSITE" id="PS50157">
    <property type="entry name" value="ZINC_FINGER_C2H2_2"/>
    <property type="match status" value="8"/>
</dbReference>
<evidence type="ECO:0000256" key="3">
    <source>
        <dbReference type="ARBA" id="ARBA00022723"/>
    </source>
</evidence>
<evidence type="ECO:0000256" key="8">
    <source>
        <dbReference type="ARBA" id="ARBA00023125"/>
    </source>
</evidence>
<keyword evidence="6" id="KW-0862">Zinc</keyword>
<dbReference type="GO" id="GO:0008270">
    <property type="term" value="F:zinc ion binding"/>
    <property type="evidence" value="ECO:0007669"/>
    <property type="project" value="UniProtKB-KW"/>
</dbReference>
<dbReference type="PROSITE" id="PS00028">
    <property type="entry name" value="ZINC_FINGER_C2H2_1"/>
    <property type="match status" value="6"/>
</dbReference>
<feature type="domain" description="C2H2-type" evidence="13">
    <location>
        <begin position="196"/>
        <end position="223"/>
    </location>
</feature>
<keyword evidence="10" id="KW-0539">Nucleus</keyword>
<feature type="compositionally biased region" description="Polar residues" evidence="12">
    <location>
        <begin position="83"/>
        <end position="96"/>
    </location>
</feature>
<keyword evidence="8" id="KW-0238">DNA-binding</keyword>
<dbReference type="Pfam" id="PF00096">
    <property type="entry name" value="zf-C2H2"/>
    <property type="match status" value="6"/>
</dbReference>